<evidence type="ECO:0000259" key="2">
    <source>
        <dbReference type="Pfam" id="PF04784"/>
    </source>
</evidence>
<accession>A0ABV9JLD4</accession>
<evidence type="ECO:0000313" key="3">
    <source>
        <dbReference type="EMBL" id="MFC4655072.1"/>
    </source>
</evidence>
<reference evidence="4" key="1">
    <citation type="journal article" date="2019" name="Int. J. Syst. Evol. Microbiol.">
        <title>The Global Catalogue of Microorganisms (GCM) 10K type strain sequencing project: providing services to taxonomists for standard genome sequencing and annotation.</title>
        <authorList>
            <consortium name="The Broad Institute Genomics Platform"/>
            <consortium name="The Broad Institute Genome Sequencing Center for Infectious Disease"/>
            <person name="Wu L."/>
            <person name="Ma J."/>
        </authorList>
    </citation>
    <scope>NUCLEOTIDE SEQUENCE [LARGE SCALE GENOMIC DNA]</scope>
    <source>
        <strain evidence="4">DT28</strain>
    </source>
</reference>
<feature type="signal peptide" evidence="1">
    <location>
        <begin position="1"/>
        <end position="20"/>
    </location>
</feature>
<keyword evidence="4" id="KW-1185">Reference proteome</keyword>
<evidence type="ECO:0000256" key="1">
    <source>
        <dbReference type="SAM" id="SignalP"/>
    </source>
</evidence>
<feature type="domain" description="DUF547" evidence="2">
    <location>
        <begin position="122"/>
        <end position="233"/>
    </location>
</feature>
<dbReference type="Proteomes" id="UP001595962">
    <property type="component" value="Unassembled WGS sequence"/>
</dbReference>
<keyword evidence="1" id="KW-0732">Signal</keyword>
<dbReference type="InterPro" id="IPR006869">
    <property type="entry name" value="DUF547"/>
</dbReference>
<dbReference type="EMBL" id="JBHSGB010000006">
    <property type="protein sequence ID" value="MFC4655072.1"/>
    <property type="molecule type" value="Genomic_DNA"/>
</dbReference>
<organism evidence="3 4">
    <name type="scientific">Rheinheimera marina</name>
    <dbReference type="NCBI Taxonomy" id="1774958"/>
    <lineage>
        <taxon>Bacteria</taxon>
        <taxon>Pseudomonadati</taxon>
        <taxon>Pseudomonadota</taxon>
        <taxon>Gammaproteobacteria</taxon>
        <taxon>Chromatiales</taxon>
        <taxon>Chromatiaceae</taxon>
        <taxon>Rheinheimera</taxon>
    </lineage>
</organism>
<comment type="caution">
    <text evidence="3">The sequence shown here is derived from an EMBL/GenBank/DDBJ whole genome shotgun (WGS) entry which is preliminary data.</text>
</comment>
<proteinExistence type="predicted"/>
<gene>
    <name evidence="3" type="ORF">ACFO3I_08600</name>
</gene>
<evidence type="ECO:0000313" key="4">
    <source>
        <dbReference type="Proteomes" id="UP001595962"/>
    </source>
</evidence>
<sequence length="361" mass="41167">MKIHLLLASLAMLCSLTSQATEQNLPKHWFGDDPKSKIVIDYADWDFVLRSSVMLSGPVNREKAKAEVPHTGTRLTNKYKTRTLLAGNKFHYEQFRKLPELNDNVSAIRQSLQQLPSEVALNTLTATEQLAYWLNLYNLVVIDEINKIYPKKYLEEFVTAEGGLLQRKLLKIEGVELSLNDIQHKVLKVKFDHDPLVLYGLYQGYIGSPSIRKFAYTGENVMRALQANAFDFINSNRGTYPAGDNFLVSSFYQRNADYFPNFQQDLRAHLNHYLKPAEKDALQDADTMYALIDDWIVTDIYGTRQEFGGGSSVNISNINGDPYLSRFPPELLKYLVKLQQRNDEALGTVTVKDLEAQQSEN</sequence>
<name>A0ABV9JLD4_9GAMM</name>
<dbReference type="RefSeq" id="WP_377333355.1">
    <property type="nucleotide sequence ID" value="NZ_JBHSGB010000006.1"/>
</dbReference>
<dbReference type="Pfam" id="PF04784">
    <property type="entry name" value="DUF547"/>
    <property type="match status" value="1"/>
</dbReference>
<protein>
    <submittedName>
        <fullName evidence="3">DUF547 domain-containing protein</fullName>
    </submittedName>
</protein>
<feature type="chain" id="PRO_5045102378" evidence="1">
    <location>
        <begin position="21"/>
        <end position="361"/>
    </location>
</feature>